<keyword evidence="1" id="KW-1133">Transmembrane helix</keyword>
<dbReference type="EMBL" id="WJJP01000679">
    <property type="protein sequence ID" value="MBD3327050.1"/>
    <property type="molecule type" value="Genomic_DNA"/>
</dbReference>
<name>A0A9D5JZT9_9BACT</name>
<keyword evidence="1" id="KW-0472">Membrane</keyword>
<evidence type="ECO:0000313" key="2">
    <source>
        <dbReference type="EMBL" id="MBD3327050.1"/>
    </source>
</evidence>
<comment type="caution">
    <text evidence="2">The sequence shown here is derived from an EMBL/GenBank/DDBJ whole genome shotgun (WGS) entry which is preliminary data.</text>
</comment>
<feature type="transmembrane region" description="Helical" evidence="1">
    <location>
        <begin position="12"/>
        <end position="45"/>
    </location>
</feature>
<feature type="transmembrane region" description="Helical" evidence="1">
    <location>
        <begin position="51"/>
        <end position="70"/>
    </location>
</feature>
<protein>
    <submittedName>
        <fullName evidence="2">Uncharacterized protein</fullName>
    </submittedName>
</protein>
<evidence type="ECO:0000313" key="3">
    <source>
        <dbReference type="Proteomes" id="UP000649604"/>
    </source>
</evidence>
<proteinExistence type="predicted"/>
<dbReference type="AlphaFoldDB" id="A0A9D5JZT9"/>
<reference evidence="2" key="1">
    <citation type="submission" date="2019-11" db="EMBL/GenBank/DDBJ databases">
        <title>Microbial mats filling the niche in hypersaline microbial mats.</title>
        <authorList>
            <person name="Wong H.L."/>
            <person name="Macleod F.I."/>
            <person name="White R.A. III"/>
            <person name="Burns B.P."/>
        </authorList>
    </citation>
    <scope>NUCLEOTIDE SEQUENCE</scope>
    <source>
        <strain evidence="2">Rbin_158</strain>
    </source>
</reference>
<evidence type="ECO:0000256" key="1">
    <source>
        <dbReference type="SAM" id="Phobius"/>
    </source>
</evidence>
<sequence length="318" mass="36290">MAHLFLSSQERGVVVFWIANSLAYPIRMVIAFTCILAGLVVQYIWYTTYHWNALFPGIPLLIIGNLFLLVRGYDNRVKLGKYSPDSGWERVDQEKFAEVEQLVNKMKRWDRSTMDVSNKLGMVTFLVVGSVIGLFALIGFGDGRPRFQILAVDAALLLLPHWITGTRSILDQPNLLLKIHLIQNLLQEMAPRLQRHRVELYMLLKGKQTKIPDDVKFRVNIHNQHSDFLGFYGQAAINTVKGKGYPYFYTVLVAKQGYGLRQAFTAYAPSRGIKKEFKVEGEVEVLVIRRSSGYHTKPKMVRQLFLEGLEIAETVAVK</sequence>
<dbReference type="Proteomes" id="UP000649604">
    <property type="component" value="Unassembled WGS sequence"/>
</dbReference>
<gene>
    <name evidence="2" type="ORF">GF339_20860</name>
</gene>
<accession>A0A9D5JZT9</accession>
<feature type="transmembrane region" description="Helical" evidence="1">
    <location>
        <begin position="120"/>
        <end position="141"/>
    </location>
</feature>
<keyword evidence="1" id="KW-0812">Transmembrane</keyword>
<organism evidence="2 3">
    <name type="scientific">candidate division KSB3 bacterium</name>
    <dbReference type="NCBI Taxonomy" id="2044937"/>
    <lineage>
        <taxon>Bacteria</taxon>
        <taxon>candidate division KSB3</taxon>
    </lineage>
</organism>